<evidence type="ECO:0000259" key="1">
    <source>
        <dbReference type="Pfam" id="PF06983"/>
    </source>
</evidence>
<dbReference type="InterPro" id="IPR009725">
    <property type="entry name" value="3_dmu_93_MTrfase"/>
</dbReference>
<evidence type="ECO:0000313" key="2">
    <source>
        <dbReference type="EMBL" id="MFC0386130.1"/>
    </source>
</evidence>
<dbReference type="SUPFAM" id="SSF54593">
    <property type="entry name" value="Glyoxalase/Bleomycin resistance protein/Dihydroxybiphenyl dioxygenase"/>
    <property type="match status" value="1"/>
</dbReference>
<dbReference type="CDD" id="cd06588">
    <property type="entry name" value="PhnB_like"/>
    <property type="match status" value="1"/>
</dbReference>
<protein>
    <submittedName>
        <fullName evidence="2">VOC family protein</fullName>
    </submittedName>
</protein>
<comment type="caution">
    <text evidence="2">The sequence shown here is derived from an EMBL/GenBank/DDBJ whole genome shotgun (WGS) entry which is preliminary data.</text>
</comment>
<evidence type="ECO:0000313" key="3">
    <source>
        <dbReference type="Proteomes" id="UP001589789"/>
    </source>
</evidence>
<keyword evidence="3" id="KW-1185">Reference proteome</keyword>
<gene>
    <name evidence="2" type="ORF">ACFFIC_11330</name>
</gene>
<sequence>MTHITPCLWFDGAAEEAARFYAAIFPDSSVDAITRAPSDYPAGRQGDVLTVEFTVLGTRFLGLNGGPVYPFTEAVSFQVHTADQAETDRYWDAIVGNGGSESQCGWCKDRWGLSWQIVPRQLTEALANPDPAAAKRAFEAMMTMVKIDVARIEAALVTGPTSSPGLSPP</sequence>
<dbReference type="PIRSF" id="PIRSF021700">
    <property type="entry name" value="3_dmu_93_MTrfase"/>
    <property type="match status" value="1"/>
</dbReference>
<accession>A0ABV6IRA1</accession>
<dbReference type="Pfam" id="PF06983">
    <property type="entry name" value="3-dmu-9_3-mt"/>
    <property type="match status" value="1"/>
</dbReference>
<reference evidence="2 3" key="1">
    <citation type="submission" date="2024-09" db="EMBL/GenBank/DDBJ databases">
        <authorList>
            <person name="Sun Q."/>
            <person name="Mori K."/>
        </authorList>
    </citation>
    <scope>NUCLEOTIDE SEQUENCE [LARGE SCALE GENOMIC DNA]</scope>
    <source>
        <strain evidence="2 3">CCM 7468</strain>
    </source>
</reference>
<dbReference type="Gene3D" id="3.10.180.10">
    <property type="entry name" value="2,3-Dihydroxybiphenyl 1,2-Dioxygenase, domain 1"/>
    <property type="match status" value="1"/>
</dbReference>
<dbReference type="RefSeq" id="WP_377050298.1">
    <property type="nucleotide sequence ID" value="NZ_JBHLVZ010000023.1"/>
</dbReference>
<dbReference type="InterPro" id="IPR029068">
    <property type="entry name" value="Glyas_Bleomycin-R_OHBP_Dase"/>
</dbReference>
<dbReference type="PANTHER" id="PTHR33990:SF2">
    <property type="entry name" value="PHNB-LIKE DOMAIN-CONTAINING PROTEIN"/>
    <property type="match status" value="1"/>
</dbReference>
<dbReference type="EMBL" id="JBHLVZ010000023">
    <property type="protein sequence ID" value="MFC0386130.1"/>
    <property type="molecule type" value="Genomic_DNA"/>
</dbReference>
<dbReference type="PANTHER" id="PTHR33990">
    <property type="entry name" value="PROTEIN YJDN-RELATED"/>
    <property type="match status" value="1"/>
</dbReference>
<dbReference type="InterPro" id="IPR028973">
    <property type="entry name" value="PhnB-like"/>
</dbReference>
<proteinExistence type="predicted"/>
<name>A0ABV6IRA1_9PROT</name>
<feature type="domain" description="PhnB-like" evidence="1">
    <location>
        <begin position="3"/>
        <end position="118"/>
    </location>
</feature>
<organism evidence="2 3">
    <name type="scientific">Muricoccus vinaceus</name>
    <dbReference type="NCBI Taxonomy" id="424704"/>
    <lineage>
        <taxon>Bacteria</taxon>
        <taxon>Pseudomonadati</taxon>
        <taxon>Pseudomonadota</taxon>
        <taxon>Alphaproteobacteria</taxon>
        <taxon>Acetobacterales</taxon>
        <taxon>Roseomonadaceae</taxon>
        <taxon>Muricoccus</taxon>
    </lineage>
</organism>
<dbReference type="Proteomes" id="UP001589789">
    <property type="component" value="Unassembled WGS sequence"/>
</dbReference>